<feature type="domain" description="RCK C-terminal" evidence="2">
    <location>
        <begin position="135"/>
        <end position="218"/>
    </location>
</feature>
<sequence length="218" mass="24562">MKKLFAVFGLGRFGSTLVKEFYNMGIEVLAVDTDESRVSEHANYATHAVCPSSIDETVLRKLGVGNVDHAFVSFGNDMQTSILTSLLLKDIGVRKVWAKAQNEYHSKVLEKIGVDRVIHPERDVAKRIAHHITSDKMIDFIELSKEYSIVEIVATNKLDYHSLEELNVRSEYGCNIVGIQRHGRFMVAPAAEEIIYKDDVLIVMGHNQDIARFEKEGV</sequence>
<dbReference type="InterPro" id="IPR050721">
    <property type="entry name" value="Trk_Ktr_HKT_K-transport"/>
</dbReference>
<dbReference type="SUPFAM" id="SSF116726">
    <property type="entry name" value="TrkA C-terminal domain-like"/>
    <property type="match status" value="1"/>
</dbReference>
<accession>A0A1I6BV89</accession>
<reference evidence="3 4" key="1">
    <citation type="submission" date="2016-10" db="EMBL/GenBank/DDBJ databases">
        <authorList>
            <person name="Varghese N."/>
            <person name="Submissions S."/>
        </authorList>
    </citation>
    <scope>NUCLEOTIDE SEQUENCE [LARGE SCALE GENOMIC DNA]</scope>
    <source>
        <strain evidence="3 4">DSM 13796</strain>
    </source>
</reference>
<proteinExistence type="predicted"/>
<dbReference type="Gene3D" id="3.40.50.720">
    <property type="entry name" value="NAD(P)-binding Rossmann-like Domain"/>
    <property type="match status" value="1"/>
</dbReference>
<gene>
    <name evidence="3" type="ORF">SAMN02745910_04298</name>
</gene>
<comment type="caution">
    <text evidence="3">The sequence shown here is derived from an EMBL/GenBank/DDBJ whole genome shotgun (WGS) entry which is preliminary data.</text>
</comment>
<dbReference type="Pfam" id="PF02254">
    <property type="entry name" value="TrkA_N"/>
    <property type="match status" value="1"/>
</dbReference>
<dbReference type="RefSeq" id="WP_061804089.1">
    <property type="nucleotide sequence ID" value="NZ_FOXX01000014.1"/>
</dbReference>
<dbReference type="GeneID" id="93712842"/>
<dbReference type="PANTHER" id="PTHR43833">
    <property type="entry name" value="POTASSIUM CHANNEL PROTEIN 2-RELATED-RELATED"/>
    <property type="match status" value="1"/>
</dbReference>
<dbReference type="InterPro" id="IPR003148">
    <property type="entry name" value="RCK_N"/>
</dbReference>
<dbReference type="InterPro" id="IPR036291">
    <property type="entry name" value="NAD(P)-bd_dom_sf"/>
</dbReference>
<protein>
    <submittedName>
        <fullName evidence="3">Trk system potassium uptake protein TrkA</fullName>
    </submittedName>
</protein>
<dbReference type="Gene3D" id="3.30.70.1450">
    <property type="entry name" value="Regulator of K+ conductance, C-terminal domain"/>
    <property type="match status" value="1"/>
</dbReference>
<dbReference type="EMBL" id="FOXX01000014">
    <property type="protein sequence ID" value="SFQ84846.1"/>
    <property type="molecule type" value="Genomic_DNA"/>
</dbReference>
<dbReference type="InterPro" id="IPR036721">
    <property type="entry name" value="RCK_C_sf"/>
</dbReference>
<dbReference type="Pfam" id="PF02080">
    <property type="entry name" value="TrkA_C"/>
    <property type="match status" value="1"/>
</dbReference>
<dbReference type="PANTHER" id="PTHR43833:SF7">
    <property type="entry name" value="KTR SYSTEM POTASSIUM UPTAKE PROTEIN C"/>
    <property type="match status" value="1"/>
</dbReference>
<dbReference type="SUPFAM" id="SSF51735">
    <property type="entry name" value="NAD(P)-binding Rossmann-fold domains"/>
    <property type="match status" value="1"/>
</dbReference>
<name>A0A1I6BV89_9BACI</name>
<keyword evidence="4" id="KW-1185">Reference proteome</keyword>
<evidence type="ECO:0000313" key="4">
    <source>
        <dbReference type="Proteomes" id="UP000182762"/>
    </source>
</evidence>
<dbReference type="InterPro" id="IPR006037">
    <property type="entry name" value="RCK_C"/>
</dbReference>
<dbReference type="PROSITE" id="PS51201">
    <property type="entry name" value="RCK_N"/>
    <property type="match status" value="1"/>
</dbReference>
<feature type="domain" description="RCK N-terminal" evidence="1">
    <location>
        <begin position="2"/>
        <end position="118"/>
    </location>
</feature>
<dbReference type="Proteomes" id="UP000182762">
    <property type="component" value="Unassembled WGS sequence"/>
</dbReference>
<dbReference type="PROSITE" id="PS51202">
    <property type="entry name" value="RCK_C"/>
    <property type="match status" value="1"/>
</dbReference>
<organism evidence="3 4">
    <name type="scientific">Priestia endophytica DSM 13796</name>
    <dbReference type="NCBI Taxonomy" id="1121089"/>
    <lineage>
        <taxon>Bacteria</taxon>
        <taxon>Bacillati</taxon>
        <taxon>Bacillota</taxon>
        <taxon>Bacilli</taxon>
        <taxon>Bacillales</taxon>
        <taxon>Bacillaceae</taxon>
        <taxon>Priestia</taxon>
    </lineage>
</organism>
<evidence type="ECO:0000259" key="2">
    <source>
        <dbReference type="PROSITE" id="PS51202"/>
    </source>
</evidence>
<evidence type="ECO:0000259" key="1">
    <source>
        <dbReference type="PROSITE" id="PS51201"/>
    </source>
</evidence>
<evidence type="ECO:0000313" key="3">
    <source>
        <dbReference type="EMBL" id="SFQ84846.1"/>
    </source>
</evidence>